<accession>E8LL81</accession>
<proteinExistence type="predicted"/>
<dbReference type="AlphaFoldDB" id="E8LL81"/>
<reference evidence="1 2" key="1">
    <citation type="submission" date="2011-01" db="EMBL/GenBank/DDBJ databases">
        <authorList>
            <person name="Weinstock G."/>
            <person name="Sodergren E."/>
            <person name="Clifton S."/>
            <person name="Fulton L."/>
            <person name="Fulton B."/>
            <person name="Courtney L."/>
            <person name="Fronick C."/>
            <person name="Harrison M."/>
            <person name="Strong C."/>
            <person name="Farmer C."/>
            <person name="Delahaunty K."/>
            <person name="Markovic C."/>
            <person name="Hall O."/>
            <person name="Minx P."/>
            <person name="Tomlinson C."/>
            <person name="Mitreva M."/>
            <person name="Hou S."/>
            <person name="Chen J."/>
            <person name="Wollam A."/>
            <person name="Pepin K.H."/>
            <person name="Johnson M."/>
            <person name="Bhonagiri V."/>
            <person name="Zhang X."/>
            <person name="Suruliraj S."/>
            <person name="Warren W."/>
            <person name="Chinwalla A."/>
            <person name="Mardis E.R."/>
            <person name="Wilson R.K."/>
        </authorList>
    </citation>
    <scope>NUCLEOTIDE SEQUENCE [LARGE SCALE GENOMIC DNA]</scope>
    <source>
        <strain evidence="2">DSM 22608 / JCM 16073 / KCTC 15190 / YIT 12066</strain>
    </source>
</reference>
<protein>
    <submittedName>
        <fullName evidence="1">Uncharacterized protein</fullName>
    </submittedName>
</protein>
<dbReference type="Proteomes" id="UP000018458">
    <property type="component" value="Unassembled WGS sequence"/>
</dbReference>
<evidence type="ECO:0000313" key="2">
    <source>
        <dbReference type="Proteomes" id="UP000018458"/>
    </source>
</evidence>
<keyword evidence="2" id="KW-1185">Reference proteome</keyword>
<name>E8LL81_SUCHY</name>
<sequence length="52" mass="6154">MVDSALSLIWVLVKKKLLNFTILANIEKIPKPYFNDKAKPLYVFFSIFYMKN</sequence>
<evidence type="ECO:0000313" key="1">
    <source>
        <dbReference type="EMBL" id="EFY06740.1"/>
    </source>
</evidence>
<dbReference type="STRING" id="762983.HMPREF9444_01487"/>
<comment type="caution">
    <text evidence="1">The sequence shown here is derived from an EMBL/GenBank/DDBJ whole genome shotgun (WGS) entry which is preliminary data.</text>
</comment>
<dbReference type="HOGENOM" id="CLU_3085483_0_0_6"/>
<gene>
    <name evidence="1" type="ORF">HMPREF9444_01487</name>
</gene>
<dbReference type="EMBL" id="AEVO01000084">
    <property type="protein sequence ID" value="EFY06740.1"/>
    <property type="molecule type" value="Genomic_DNA"/>
</dbReference>
<organism evidence="1 2">
    <name type="scientific">Succinatimonas hippei (strain DSM 22608 / JCM 16073 / KCTC 15190 / YIT 12066)</name>
    <dbReference type="NCBI Taxonomy" id="762983"/>
    <lineage>
        <taxon>Bacteria</taxon>
        <taxon>Pseudomonadati</taxon>
        <taxon>Pseudomonadota</taxon>
        <taxon>Gammaproteobacteria</taxon>
        <taxon>Aeromonadales</taxon>
        <taxon>Succinivibrionaceae</taxon>
        <taxon>Succinatimonas</taxon>
    </lineage>
</organism>